<dbReference type="NCBIfam" id="TIGR00044">
    <property type="entry name" value="YggS family pyridoxal phosphate-dependent enzyme"/>
    <property type="match status" value="1"/>
</dbReference>
<dbReference type="InterPro" id="IPR011078">
    <property type="entry name" value="PyrdxlP_homeostasis"/>
</dbReference>
<feature type="modified residue" description="N6-(pyridoxal phosphate)lysine" evidence="2 3">
    <location>
        <position position="29"/>
    </location>
</feature>
<evidence type="ECO:0000256" key="4">
    <source>
        <dbReference type="RuleBase" id="RU004514"/>
    </source>
</evidence>
<comment type="cofactor">
    <cofactor evidence="3">
        <name>pyridoxal 5'-phosphate</name>
        <dbReference type="ChEBI" id="CHEBI:597326"/>
    </cofactor>
</comment>
<accession>A0AAJ1V2Y6</accession>
<dbReference type="Gene3D" id="3.20.20.10">
    <property type="entry name" value="Alanine racemase"/>
    <property type="match status" value="1"/>
</dbReference>
<dbReference type="PANTHER" id="PTHR10146:SF14">
    <property type="entry name" value="PYRIDOXAL PHOSPHATE HOMEOSTASIS PROTEIN"/>
    <property type="match status" value="1"/>
</dbReference>
<dbReference type="CDD" id="cd00635">
    <property type="entry name" value="PLPDE_III_YBL036c_like"/>
    <property type="match status" value="1"/>
</dbReference>
<dbReference type="SUPFAM" id="SSF51419">
    <property type="entry name" value="PLP-binding barrel"/>
    <property type="match status" value="1"/>
</dbReference>
<dbReference type="AlphaFoldDB" id="A0AAJ1V2Y6"/>
<evidence type="ECO:0000256" key="1">
    <source>
        <dbReference type="ARBA" id="ARBA00022898"/>
    </source>
</evidence>
<evidence type="ECO:0000259" key="5">
    <source>
        <dbReference type="Pfam" id="PF01168"/>
    </source>
</evidence>
<name>A0AAJ1V2Y6_9LACT</name>
<dbReference type="PIRSF" id="PIRSF004848">
    <property type="entry name" value="YBL036c_PLPDEIII"/>
    <property type="match status" value="1"/>
</dbReference>
<dbReference type="RefSeq" id="WP_083304866.1">
    <property type="nucleotide sequence ID" value="NZ_JASOOE010000003.1"/>
</dbReference>
<keyword evidence="1 2" id="KW-0663">Pyridoxal phosphate</keyword>
<proteinExistence type="inferred from homology"/>
<gene>
    <name evidence="6" type="ORF">QP433_02255</name>
</gene>
<dbReference type="GO" id="GO:0030170">
    <property type="term" value="F:pyridoxal phosphate binding"/>
    <property type="evidence" value="ECO:0007669"/>
    <property type="project" value="UniProtKB-UniRule"/>
</dbReference>
<dbReference type="InterPro" id="IPR029066">
    <property type="entry name" value="PLP-binding_barrel"/>
</dbReference>
<dbReference type="EMBL" id="JASOOE010000003">
    <property type="protein sequence ID" value="MDK7186796.1"/>
    <property type="molecule type" value="Genomic_DNA"/>
</dbReference>
<dbReference type="InterPro" id="IPR001608">
    <property type="entry name" value="Ala_racemase_N"/>
</dbReference>
<comment type="function">
    <text evidence="2">Pyridoxal 5'-phosphate (PLP)-binding protein, which is involved in PLP homeostasis.</text>
</comment>
<dbReference type="HAMAP" id="MF_02087">
    <property type="entry name" value="PLP_homeostasis"/>
    <property type="match status" value="1"/>
</dbReference>
<dbReference type="PANTHER" id="PTHR10146">
    <property type="entry name" value="PROLINE SYNTHETASE CO-TRANSCRIBED BACTERIAL HOMOLOG PROTEIN"/>
    <property type="match status" value="1"/>
</dbReference>
<evidence type="ECO:0000256" key="2">
    <source>
        <dbReference type="HAMAP-Rule" id="MF_02087"/>
    </source>
</evidence>
<evidence type="ECO:0000313" key="7">
    <source>
        <dbReference type="Proteomes" id="UP001229251"/>
    </source>
</evidence>
<evidence type="ECO:0000313" key="6">
    <source>
        <dbReference type="EMBL" id="MDK7186796.1"/>
    </source>
</evidence>
<comment type="caution">
    <text evidence="6">The sequence shown here is derived from an EMBL/GenBank/DDBJ whole genome shotgun (WGS) entry which is preliminary data.</text>
</comment>
<comment type="similarity">
    <text evidence="2 4">Belongs to the pyridoxal phosphate-binding protein YggS/PROSC family.</text>
</comment>
<reference evidence="6" key="1">
    <citation type="submission" date="2023-05" db="EMBL/GenBank/DDBJ databases">
        <title>Cataloging the Phylogenetic Diversity of Human Bladder Bacteria.</title>
        <authorList>
            <person name="Du J."/>
        </authorList>
    </citation>
    <scope>NUCLEOTIDE SEQUENCE</scope>
    <source>
        <strain evidence="6">UMB1231</strain>
    </source>
</reference>
<evidence type="ECO:0000256" key="3">
    <source>
        <dbReference type="PIRSR" id="PIRSR004848-1"/>
    </source>
</evidence>
<dbReference type="Pfam" id="PF01168">
    <property type="entry name" value="Ala_racemase_N"/>
    <property type="match status" value="1"/>
</dbReference>
<feature type="domain" description="Alanine racemase N-terminal" evidence="5">
    <location>
        <begin position="6"/>
        <end position="219"/>
    </location>
</feature>
<protein>
    <recommendedName>
        <fullName evidence="2">Pyridoxal phosphate homeostasis protein</fullName>
        <shortName evidence="2">PLP homeostasis protein</shortName>
    </recommendedName>
</protein>
<organism evidence="6 7">
    <name type="scientific">Facklamia hominis</name>
    <dbReference type="NCBI Taxonomy" id="178214"/>
    <lineage>
        <taxon>Bacteria</taxon>
        <taxon>Bacillati</taxon>
        <taxon>Bacillota</taxon>
        <taxon>Bacilli</taxon>
        <taxon>Lactobacillales</taxon>
        <taxon>Aerococcaceae</taxon>
        <taxon>Facklamia</taxon>
    </lineage>
</organism>
<sequence length="220" mass="25162">MNQIVLANNLQRVSEQVSKYSGHLLAVTKFVDKDVTRALFELGVREMAENRPEPFLKKLEELSDIKDQITWHFIGHLQTRQVKKVIHNIDYLHSLDRVSLAKEIQKRAICPLKCFLQVNVSGEASKGGFQPDQVLDVINNLVNYDKIIIVGLMTMAPIDATDSELHHYFKELRLLQEKIESLELKQAPCHELSMGMSRDYLIALEEGASYVRIGTALYKE</sequence>
<dbReference type="Proteomes" id="UP001229251">
    <property type="component" value="Unassembled WGS sequence"/>
</dbReference>